<dbReference type="Gene3D" id="2.60.120.330">
    <property type="entry name" value="B-lactam Antibiotic, Isopenicillin N Synthase, Chain"/>
    <property type="match status" value="1"/>
</dbReference>
<dbReference type="SUPFAM" id="SSF51197">
    <property type="entry name" value="Clavaminate synthase-like"/>
    <property type="match status" value="1"/>
</dbReference>
<dbReference type="PANTHER" id="PTHR10209">
    <property type="entry name" value="OXIDOREDUCTASE, 2OG-FE II OXYGENASE FAMILY PROTEIN"/>
    <property type="match status" value="1"/>
</dbReference>
<dbReference type="RefSeq" id="WP_112138224.1">
    <property type="nucleotide sequence ID" value="NZ_CP016181.1"/>
</dbReference>
<keyword evidence="2 5" id="KW-0479">Metal-binding</keyword>
<dbReference type="AlphaFoldDB" id="A0A2Z4PSS3"/>
<evidence type="ECO:0000259" key="6">
    <source>
        <dbReference type="PROSITE" id="PS51471"/>
    </source>
</evidence>
<dbReference type="Pfam" id="PF14226">
    <property type="entry name" value="DIOX_N"/>
    <property type="match status" value="1"/>
</dbReference>
<dbReference type="InterPro" id="IPR005123">
    <property type="entry name" value="Oxoglu/Fe-dep_dioxygenase_dom"/>
</dbReference>
<sequence length="319" mass="36291">MSIPLIDLAKLTHESDLIRQDEIRSLDTACQEIGFFYLINTGIPKELMAALMREAKRFFNLPQEDKNTIDIKNSINHRGYGNIGEEQLDEVSHADWKETFDMALDFPANHPLVAKYPTMYGPNQNPTNPKTVEVLQDYYVEAFTVAQKLLTAMAQALSLDDDFFTRCFTDHVTVLRMIHYPPRPVNDHDNGAGAHTDYGCVTLLLQDQIGGLQVKNRQGEWVDATPVDNALVVNIGDLMQRWTNDEYVSTAHRVRASLPDVHRYSFPFFVEPDYETSVTCVPSCATEQKPAKYDAILSGDWIQSRFDATYAYREKDEAL</sequence>
<evidence type="ECO:0000313" key="7">
    <source>
        <dbReference type="EMBL" id="AWY00533.1"/>
    </source>
</evidence>
<reference evidence="7 8" key="1">
    <citation type="submission" date="2016-06" db="EMBL/GenBank/DDBJ databases">
        <title>The sequenced genome of the ice-adhering bacterium Marinomonas primoryensis, from Antarctica.</title>
        <authorList>
            <person name="Graham L."/>
            <person name="Vance T.D.R."/>
            <person name="Davies P.L."/>
        </authorList>
    </citation>
    <scope>NUCLEOTIDE SEQUENCE [LARGE SCALE GENOMIC DNA]</scope>
    <source>
        <strain evidence="7 8">AceL</strain>
    </source>
</reference>
<keyword evidence="4 5" id="KW-0408">Iron</keyword>
<accession>A0A2Z4PSS3</accession>
<dbReference type="EMBL" id="CP016181">
    <property type="protein sequence ID" value="AWY00533.1"/>
    <property type="molecule type" value="Genomic_DNA"/>
</dbReference>
<gene>
    <name evidence="7" type="ORF">A8139_11435</name>
</gene>
<dbReference type="OrthoDB" id="21825at2"/>
<dbReference type="InterPro" id="IPR044861">
    <property type="entry name" value="IPNS-like_FE2OG_OXY"/>
</dbReference>
<evidence type="ECO:0000313" key="8">
    <source>
        <dbReference type="Proteomes" id="UP000249898"/>
    </source>
</evidence>
<proteinExistence type="inferred from homology"/>
<protein>
    <submittedName>
        <fullName evidence="7">2OG-Fe(II) oxygenase</fullName>
    </submittedName>
</protein>
<evidence type="ECO:0000256" key="1">
    <source>
        <dbReference type="ARBA" id="ARBA00008056"/>
    </source>
</evidence>
<comment type="similarity">
    <text evidence="1 5">Belongs to the iron/ascorbate-dependent oxidoreductase family.</text>
</comment>
<keyword evidence="3 5" id="KW-0560">Oxidoreductase</keyword>
<dbReference type="PRINTS" id="PR00682">
    <property type="entry name" value="IPNSYNTHASE"/>
</dbReference>
<dbReference type="GO" id="GO:0016491">
    <property type="term" value="F:oxidoreductase activity"/>
    <property type="evidence" value="ECO:0007669"/>
    <property type="project" value="UniProtKB-KW"/>
</dbReference>
<evidence type="ECO:0000256" key="2">
    <source>
        <dbReference type="ARBA" id="ARBA00022723"/>
    </source>
</evidence>
<evidence type="ECO:0000256" key="3">
    <source>
        <dbReference type="ARBA" id="ARBA00023002"/>
    </source>
</evidence>
<evidence type="ECO:0000256" key="4">
    <source>
        <dbReference type="ARBA" id="ARBA00023004"/>
    </source>
</evidence>
<dbReference type="Proteomes" id="UP000249898">
    <property type="component" value="Chromosome"/>
</dbReference>
<organism evidence="7 8">
    <name type="scientific">Marinomonas primoryensis</name>
    <dbReference type="NCBI Taxonomy" id="178399"/>
    <lineage>
        <taxon>Bacteria</taxon>
        <taxon>Pseudomonadati</taxon>
        <taxon>Pseudomonadota</taxon>
        <taxon>Gammaproteobacteria</taxon>
        <taxon>Oceanospirillales</taxon>
        <taxon>Oceanospirillaceae</taxon>
        <taxon>Marinomonas</taxon>
    </lineage>
</organism>
<dbReference type="Pfam" id="PF03171">
    <property type="entry name" value="2OG-FeII_Oxy"/>
    <property type="match status" value="1"/>
</dbReference>
<dbReference type="GO" id="GO:0046872">
    <property type="term" value="F:metal ion binding"/>
    <property type="evidence" value="ECO:0007669"/>
    <property type="project" value="UniProtKB-KW"/>
</dbReference>
<dbReference type="PROSITE" id="PS51471">
    <property type="entry name" value="FE2OG_OXY"/>
    <property type="match status" value="1"/>
</dbReference>
<feature type="domain" description="Fe2OG dioxygenase" evidence="6">
    <location>
        <begin position="170"/>
        <end position="272"/>
    </location>
</feature>
<dbReference type="InterPro" id="IPR026992">
    <property type="entry name" value="DIOX_N"/>
</dbReference>
<dbReference type="InterPro" id="IPR027443">
    <property type="entry name" value="IPNS-like_sf"/>
</dbReference>
<evidence type="ECO:0000256" key="5">
    <source>
        <dbReference type="RuleBase" id="RU003682"/>
    </source>
</evidence>
<name>A0A2Z4PSS3_9GAMM</name>
<dbReference type="PANTHER" id="PTHR10209:SF885">
    <property type="entry name" value="2OG-FE(II) OXYGENASE FAMILY, PUTATIVE (AFU_ORTHOLOGUE AFUA_2G00750)-RELATED"/>
    <property type="match status" value="1"/>
</dbReference>